<dbReference type="STRING" id="933944.AN215_05945"/>
<keyword evidence="2" id="KW-0479">Metal-binding</keyword>
<feature type="binding site" evidence="2">
    <location>
        <position position="106"/>
    </location>
    <ligand>
        <name>Mn(2+)</name>
        <dbReference type="ChEBI" id="CHEBI:29035"/>
        <label>2</label>
    </ligand>
</feature>
<dbReference type="EMBL" id="LJGT01000037">
    <property type="protein sequence ID" value="OEU91987.1"/>
    <property type="molecule type" value="Genomic_DNA"/>
</dbReference>
<feature type="binding site" evidence="2">
    <location>
        <position position="366"/>
    </location>
    <ligand>
        <name>Mn(2+)</name>
        <dbReference type="ChEBI" id="CHEBI:29035"/>
        <label>2</label>
    </ligand>
</feature>
<dbReference type="SUPFAM" id="SSF53187">
    <property type="entry name" value="Zn-dependent exopeptidases"/>
    <property type="match status" value="1"/>
</dbReference>
<feature type="binding site" evidence="2">
    <location>
        <position position="169"/>
    </location>
    <ligand>
        <name>Mn(2+)</name>
        <dbReference type="ChEBI" id="CHEBI:29035"/>
        <label>2</label>
    </ligand>
</feature>
<dbReference type="PANTHER" id="PTHR11014">
    <property type="entry name" value="PEPTIDASE M20 FAMILY MEMBER"/>
    <property type="match status" value="1"/>
</dbReference>
<keyword evidence="1" id="KW-0378">Hydrolase</keyword>
<dbReference type="InterPro" id="IPR017439">
    <property type="entry name" value="Amidohydrolase"/>
</dbReference>
<evidence type="ECO:0000256" key="1">
    <source>
        <dbReference type="ARBA" id="ARBA00022801"/>
    </source>
</evidence>
<evidence type="ECO:0000313" key="4">
    <source>
        <dbReference type="EMBL" id="OEU91987.1"/>
    </source>
</evidence>
<dbReference type="PATRIC" id="fig|933944.5.peg.1453"/>
<dbReference type="AlphaFoldDB" id="A0A1E7JSZ2"/>
<dbReference type="GO" id="GO:0019877">
    <property type="term" value="P:diaminopimelate biosynthetic process"/>
    <property type="evidence" value="ECO:0007669"/>
    <property type="project" value="UniProtKB-ARBA"/>
</dbReference>
<dbReference type="RefSeq" id="WP_070009877.1">
    <property type="nucleotide sequence ID" value="NZ_LJGS01000038.1"/>
</dbReference>
<dbReference type="NCBIfam" id="TIGR01891">
    <property type="entry name" value="amidohydrolases"/>
    <property type="match status" value="1"/>
</dbReference>
<comment type="cofactor">
    <cofactor evidence="2">
        <name>Mn(2+)</name>
        <dbReference type="ChEBI" id="CHEBI:29035"/>
    </cofactor>
    <text evidence="2">The Mn(2+) ion enhances activity.</text>
</comment>
<dbReference type="PIRSF" id="PIRSF005962">
    <property type="entry name" value="Pept_M20D_amidohydro"/>
    <property type="match status" value="1"/>
</dbReference>
<dbReference type="GO" id="GO:0050118">
    <property type="term" value="F:N-acetyldiaminopimelate deacetylase activity"/>
    <property type="evidence" value="ECO:0007669"/>
    <property type="project" value="UniProtKB-ARBA"/>
</dbReference>
<keyword evidence="5" id="KW-1185">Reference proteome</keyword>
<name>A0A1E7JSZ2_9ACTN</name>
<dbReference type="Proteomes" id="UP000176087">
    <property type="component" value="Unassembled WGS sequence"/>
</dbReference>
<dbReference type="Gene3D" id="3.40.630.10">
    <property type="entry name" value="Zn peptidases"/>
    <property type="match status" value="1"/>
</dbReference>
<evidence type="ECO:0000259" key="3">
    <source>
        <dbReference type="Pfam" id="PF07687"/>
    </source>
</evidence>
<dbReference type="SUPFAM" id="SSF55031">
    <property type="entry name" value="Bacterial exopeptidase dimerisation domain"/>
    <property type="match status" value="1"/>
</dbReference>
<evidence type="ECO:0000256" key="2">
    <source>
        <dbReference type="PIRSR" id="PIRSR005962-1"/>
    </source>
</evidence>
<gene>
    <name evidence="4" type="ORF">AN215_05945</name>
</gene>
<dbReference type="PANTHER" id="PTHR11014:SF63">
    <property type="entry name" value="METALLOPEPTIDASE, PUTATIVE (AFU_ORTHOLOGUE AFUA_6G09600)-RELATED"/>
    <property type="match status" value="1"/>
</dbReference>
<dbReference type="InterPro" id="IPR036264">
    <property type="entry name" value="Bact_exopeptidase_dim_dom"/>
</dbReference>
<dbReference type="Pfam" id="PF01546">
    <property type="entry name" value="Peptidase_M20"/>
    <property type="match status" value="1"/>
</dbReference>
<dbReference type="InterPro" id="IPR002933">
    <property type="entry name" value="Peptidase_M20"/>
</dbReference>
<feature type="binding site" evidence="2">
    <location>
        <position position="108"/>
    </location>
    <ligand>
        <name>Mn(2+)</name>
        <dbReference type="ChEBI" id="CHEBI:29035"/>
        <label>2</label>
    </ligand>
</feature>
<organism evidence="4 5">
    <name type="scientific">Streptomyces abyssalis</name>
    <dbReference type="NCBI Taxonomy" id="933944"/>
    <lineage>
        <taxon>Bacteria</taxon>
        <taxon>Bacillati</taxon>
        <taxon>Actinomycetota</taxon>
        <taxon>Actinomycetes</taxon>
        <taxon>Kitasatosporales</taxon>
        <taxon>Streptomycetaceae</taxon>
        <taxon>Streptomyces</taxon>
    </lineage>
</organism>
<feature type="binding site" evidence="2">
    <location>
        <position position="143"/>
    </location>
    <ligand>
        <name>Mn(2+)</name>
        <dbReference type="ChEBI" id="CHEBI:29035"/>
        <label>2</label>
    </ligand>
</feature>
<evidence type="ECO:0000313" key="5">
    <source>
        <dbReference type="Proteomes" id="UP000176087"/>
    </source>
</evidence>
<dbReference type="Pfam" id="PF07687">
    <property type="entry name" value="M20_dimer"/>
    <property type="match status" value="1"/>
</dbReference>
<protein>
    <recommendedName>
        <fullName evidence="3">Peptidase M20 dimerisation domain-containing protein</fullName>
    </recommendedName>
</protein>
<dbReference type="FunFam" id="3.30.70.360:FF:000001">
    <property type="entry name" value="N-acetyldiaminopimelate deacetylase"/>
    <property type="match status" value="1"/>
</dbReference>
<reference evidence="4 5" key="1">
    <citation type="journal article" date="2016" name="Front. Microbiol.">
        <title>Comparative Genomics Analysis of Streptomyces Species Reveals Their Adaptation to the Marine Environment and Their Diversity at the Genomic Level.</title>
        <authorList>
            <person name="Tian X."/>
            <person name="Zhang Z."/>
            <person name="Yang T."/>
            <person name="Chen M."/>
            <person name="Li J."/>
            <person name="Chen F."/>
            <person name="Yang J."/>
            <person name="Li W."/>
            <person name="Zhang B."/>
            <person name="Zhang Z."/>
            <person name="Wu J."/>
            <person name="Zhang C."/>
            <person name="Long L."/>
            <person name="Xiao J."/>
        </authorList>
    </citation>
    <scope>NUCLEOTIDE SEQUENCE [LARGE SCALE GENOMIC DNA]</scope>
    <source>
        <strain evidence="4 5">SCSIO 10390</strain>
    </source>
</reference>
<dbReference type="Gene3D" id="3.30.70.360">
    <property type="match status" value="1"/>
</dbReference>
<dbReference type="GO" id="GO:0046872">
    <property type="term" value="F:metal ion binding"/>
    <property type="evidence" value="ECO:0007669"/>
    <property type="project" value="UniProtKB-KW"/>
</dbReference>
<dbReference type="OrthoDB" id="9777385at2"/>
<feature type="domain" description="Peptidase M20 dimerisation" evidence="3">
    <location>
        <begin position="193"/>
        <end position="284"/>
    </location>
</feature>
<keyword evidence="2" id="KW-0464">Manganese</keyword>
<dbReference type="InterPro" id="IPR011650">
    <property type="entry name" value="Peptidase_M20_dimer"/>
</dbReference>
<comment type="caution">
    <text evidence="4">The sequence shown here is derived from an EMBL/GenBank/DDBJ whole genome shotgun (WGS) entry which is preliminary data.</text>
</comment>
<accession>A0A1E7JSZ2</accession>
<sequence length="403" mass="41195">MPPPAGYGAFLAGLVRLVDEEIPGVVALREALHAEPETGFAETATARTVEEAMGEPGITVAGTGRMYRVGGGEGPGVGVRAELDGLAMTEATGAPYASRNGNMHACGHDVHLAALVALTRAVRRVPARELPGPFVALCQPSEERHPSGALAMADEPEVAAAVDAVVAAHVHPDLPWGAVGAEPGAVNAAADAAEILVEGVAGHGAYPHRTRDPVLALAHVVVALHGLVGRRIDPVHGAALTVGRLEAGTAENVIPAEARASATLRALDGADQETLRSAVREVVAGMAQAYGCTGSVRFTKSEPPLVNDETFAARAKALAGAAGLQAAPPWRSCGGDDFAHLSRLGPALMVFVGLDGAPGFRENPLHHPRFLPPHEAIRNVARAQALGYVAGCATKAGRTASLG</sequence>
<proteinExistence type="predicted"/>